<dbReference type="SMART" id="SM00915">
    <property type="entry name" value="Jacalin"/>
    <property type="match status" value="1"/>
</dbReference>
<dbReference type="InterPro" id="IPR001229">
    <property type="entry name" value="Jacalin-like_lectin_dom"/>
</dbReference>
<dbReference type="GO" id="GO:0016791">
    <property type="term" value="F:phosphatase activity"/>
    <property type="evidence" value="ECO:0007669"/>
    <property type="project" value="InterPro"/>
</dbReference>
<dbReference type="CDD" id="cd09615">
    <property type="entry name" value="Jacalin_EEP"/>
    <property type="match status" value="1"/>
</dbReference>
<dbReference type="GO" id="GO:0005737">
    <property type="term" value="C:cytoplasm"/>
    <property type="evidence" value="ECO:0007669"/>
    <property type="project" value="TreeGrafter"/>
</dbReference>
<sequence>MRSIAYLASGLPVALAATSGQFDVLSFNVAGLPAILNGNEVPGDKTNNSKAIGAKFAEYDYDVIHVQEDFNYHAYIYETDDHPYRTATSGGAGIGSGLNTLANYPWVDFERVKWETCSNASGSDCLTPKGFTTMRVRFDEGVYVDFYNLHTDAGSETDDVTARSANLQQVADYIGKNSAGNAVLVFGDTNARYTSSGENIRVFGTEQNMTNPWVELILNGVEPTEGTDPWMCDNPTTNNTCETVDKIFYRGSRSIELSATFWSYVGTKFELDGHILSDHNPVTSNFTWTLSDSVRQSDLFGGPHGTWFNDLSSVPSSSTGQNKPSKITLRGENRVDSVGLALTSGQNYTHGGTGGTASELTLAEDEYWTQAKLCQDKYDDHTRIFYLLATTSAGNTVSTGKTTSDCKEFTAPDSWQIVGFYGRDGDEVDELGFIYAPQSLPEAPQLPFEGISMNGILYLTGLATLHLIQERSQRVQPKPLEEVDKVMKDFFGEGPDAASVKLESLRKSVLRGETHILWGDLAPFSMRPLIASITLWYSCKLDASLVLLLASSPEPDSMFEALKFLSKSIGGLPTMADILKTPSTDLPKRFAQAI</sequence>
<dbReference type="GO" id="GO:0004519">
    <property type="term" value="F:endonuclease activity"/>
    <property type="evidence" value="ECO:0007669"/>
    <property type="project" value="UniProtKB-KW"/>
</dbReference>
<dbReference type="InterPro" id="IPR036404">
    <property type="entry name" value="Jacalin-like_lectin_dom_sf"/>
</dbReference>
<evidence type="ECO:0000256" key="1">
    <source>
        <dbReference type="SAM" id="SignalP"/>
    </source>
</evidence>
<dbReference type="Proteomes" id="UP000190312">
    <property type="component" value="Unassembled WGS sequence"/>
</dbReference>
<keyword evidence="1" id="KW-0732">Signal</keyword>
<keyword evidence="3" id="KW-0255">Endonuclease</keyword>
<accession>A0A1S9DSI2</accession>
<keyword evidence="3" id="KW-0269">Exonuclease</keyword>
<proteinExistence type="predicted"/>
<dbReference type="PANTHER" id="PTHR16320">
    <property type="entry name" value="SPHINGOMYELINASE FAMILY MEMBER"/>
    <property type="match status" value="1"/>
</dbReference>
<name>A0A1S9DSI2_ASPOZ</name>
<dbReference type="eggNOG" id="ENOG502QPIS">
    <property type="taxonomic scope" value="Eukaryota"/>
</dbReference>
<dbReference type="Pfam" id="PF22669">
    <property type="entry name" value="Exo_endo_phos2"/>
    <property type="match status" value="1"/>
</dbReference>
<dbReference type="SUPFAM" id="SSF51101">
    <property type="entry name" value="Mannose-binding lectins"/>
    <property type="match status" value="1"/>
</dbReference>
<dbReference type="EMBL" id="MKZY01000003">
    <property type="protein sequence ID" value="OOO11964.1"/>
    <property type="molecule type" value="Genomic_DNA"/>
</dbReference>
<organism evidence="3 4">
    <name type="scientific">Aspergillus oryzae</name>
    <name type="common">Yellow koji mold</name>
    <dbReference type="NCBI Taxonomy" id="5062"/>
    <lineage>
        <taxon>Eukaryota</taxon>
        <taxon>Fungi</taxon>
        <taxon>Dikarya</taxon>
        <taxon>Ascomycota</taxon>
        <taxon>Pezizomycotina</taxon>
        <taxon>Eurotiomycetes</taxon>
        <taxon>Eurotiomycetidae</taxon>
        <taxon>Eurotiales</taxon>
        <taxon>Aspergillaceae</taxon>
        <taxon>Aspergillus</taxon>
        <taxon>Aspergillus subgen. Circumdati</taxon>
    </lineage>
</organism>
<feature type="chain" id="PRO_5012390977" evidence="1">
    <location>
        <begin position="17"/>
        <end position="594"/>
    </location>
</feature>
<dbReference type="OrthoDB" id="40902at2759"/>
<dbReference type="InterPro" id="IPR038772">
    <property type="entry name" value="Sph/SMPD2-like"/>
</dbReference>
<dbReference type="VEuPathDB" id="FungiDB:AO090102000263"/>
<evidence type="ECO:0000259" key="2">
    <source>
        <dbReference type="PROSITE" id="PS51752"/>
    </source>
</evidence>
<protein>
    <submittedName>
        <fullName evidence="3">Endonuclease/exonuclease/phosphatase</fullName>
    </submittedName>
</protein>
<dbReference type="PROSITE" id="PS51752">
    <property type="entry name" value="JACALIN_LECTIN"/>
    <property type="match status" value="1"/>
</dbReference>
<feature type="signal peptide" evidence="1">
    <location>
        <begin position="1"/>
        <end position="16"/>
    </location>
</feature>
<evidence type="ECO:0000313" key="4">
    <source>
        <dbReference type="Proteomes" id="UP000190312"/>
    </source>
</evidence>
<dbReference type="InterPro" id="IPR036691">
    <property type="entry name" value="Endo/exonu/phosph_ase_sf"/>
</dbReference>
<dbReference type="AlphaFoldDB" id="A0A1S9DSI2"/>
<dbReference type="Gene3D" id="3.60.10.10">
    <property type="entry name" value="Endonuclease/exonuclease/phosphatase"/>
    <property type="match status" value="1"/>
</dbReference>
<dbReference type="Pfam" id="PF01419">
    <property type="entry name" value="Jacalin"/>
    <property type="match status" value="1"/>
</dbReference>
<reference evidence="3 4" key="1">
    <citation type="submission" date="2016-10" db="EMBL/GenBank/DDBJ databases">
        <title>Genome sequencing of Aspergillus oryzae BCC7051.</title>
        <authorList>
            <person name="Thammarongtham C."/>
            <person name="Vorapreeda T."/>
            <person name="Nookaew I."/>
            <person name="Srisuk T."/>
            <person name="Land M."/>
            <person name="Jeennor S."/>
            <person name="Laoteng K."/>
        </authorList>
    </citation>
    <scope>NUCLEOTIDE SEQUENCE [LARGE SCALE GENOMIC DNA]</scope>
    <source>
        <strain evidence="3 4">BCC7051</strain>
    </source>
</reference>
<dbReference type="InterPro" id="IPR000300">
    <property type="entry name" value="IPPc"/>
</dbReference>
<keyword evidence="3" id="KW-0540">Nuclease</keyword>
<dbReference type="Gene3D" id="2.100.10.30">
    <property type="entry name" value="Jacalin-like lectin domain"/>
    <property type="match status" value="1"/>
</dbReference>
<dbReference type="GO" id="GO:0046856">
    <property type="term" value="P:phosphatidylinositol dephosphorylation"/>
    <property type="evidence" value="ECO:0007669"/>
    <property type="project" value="InterPro"/>
</dbReference>
<dbReference type="SUPFAM" id="SSF56219">
    <property type="entry name" value="DNase I-like"/>
    <property type="match status" value="1"/>
</dbReference>
<dbReference type="PANTHER" id="PTHR16320:SF1">
    <property type="entry name" value="SPHINGOMYELINASE DDB_G0288017"/>
    <property type="match status" value="1"/>
</dbReference>
<comment type="caution">
    <text evidence="3">The sequence shown here is derived from an EMBL/GenBank/DDBJ whole genome shotgun (WGS) entry which is preliminary data.</text>
</comment>
<keyword evidence="3" id="KW-0378">Hydrolase</keyword>
<evidence type="ECO:0000313" key="3">
    <source>
        <dbReference type="EMBL" id="OOO11964.1"/>
    </source>
</evidence>
<gene>
    <name evidence="3" type="ORF">OAory_01084340</name>
</gene>
<feature type="domain" description="Jacalin-type lectin" evidence="2">
    <location>
        <begin position="294"/>
        <end position="437"/>
    </location>
</feature>
<dbReference type="GO" id="GO:0004527">
    <property type="term" value="F:exonuclease activity"/>
    <property type="evidence" value="ECO:0007669"/>
    <property type="project" value="UniProtKB-KW"/>
</dbReference>
<dbReference type="GO" id="GO:0004767">
    <property type="term" value="F:sphingomyelin phosphodiesterase activity"/>
    <property type="evidence" value="ECO:0007669"/>
    <property type="project" value="InterPro"/>
</dbReference>